<keyword evidence="3" id="KW-1185">Reference proteome</keyword>
<protein>
    <submittedName>
        <fullName evidence="2">Methyltransferase domain-containing protein</fullName>
    </submittedName>
</protein>
<dbReference type="InterPro" id="IPR029063">
    <property type="entry name" value="SAM-dependent_MTases_sf"/>
</dbReference>
<comment type="caution">
    <text evidence="2">The sequence shown here is derived from an EMBL/GenBank/DDBJ whole genome shotgun (WGS) entry which is preliminary data.</text>
</comment>
<reference evidence="2 3" key="1">
    <citation type="submission" date="2018-12" db="EMBL/GenBank/DDBJ databases">
        <title>First genome draft of Desulfovibrio legallis sp. nov.</title>
        <authorList>
            <person name="Ben Dhia O."/>
            <person name="Najjari A."/>
            <person name="Ferjani R."/>
            <person name="Fhoula I."/>
            <person name="Fardeau M.-L."/>
            <person name="Boudabbous A."/>
            <person name="Ouzari H.I."/>
        </authorList>
    </citation>
    <scope>NUCLEOTIDE SEQUENCE [LARGE SCALE GENOMIC DNA]</scope>
    <source>
        <strain evidence="2 3">H1T</strain>
    </source>
</reference>
<dbReference type="AlphaFoldDB" id="A0A6H3FDM7"/>
<dbReference type="CDD" id="cd02440">
    <property type="entry name" value="AdoMet_MTases"/>
    <property type="match status" value="1"/>
</dbReference>
<dbReference type="Gene3D" id="3.40.50.150">
    <property type="entry name" value="Vaccinia Virus protein VP39"/>
    <property type="match status" value="1"/>
</dbReference>
<dbReference type="InterPro" id="IPR041698">
    <property type="entry name" value="Methyltransf_25"/>
</dbReference>
<evidence type="ECO:0000313" key="2">
    <source>
        <dbReference type="EMBL" id="TBH81119.1"/>
    </source>
</evidence>
<dbReference type="PANTHER" id="PTHR14614">
    <property type="entry name" value="HEPATOCELLULAR CARCINOMA-ASSOCIATED ANTIGEN"/>
    <property type="match status" value="1"/>
</dbReference>
<organism evidence="2 3">
    <name type="scientific">Desulfovibrio legallii</name>
    <dbReference type="NCBI Taxonomy" id="571438"/>
    <lineage>
        <taxon>Bacteria</taxon>
        <taxon>Pseudomonadati</taxon>
        <taxon>Thermodesulfobacteriota</taxon>
        <taxon>Desulfovibrionia</taxon>
        <taxon>Desulfovibrionales</taxon>
        <taxon>Desulfovibrionaceae</taxon>
        <taxon>Desulfovibrio</taxon>
    </lineage>
</organism>
<dbReference type="Pfam" id="PF13649">
    <property type="entry name" value="Methyltransf_25"/>
    <property type="match status" value="1"/>
</dbReference>
<dbReference type="SUPFAM" id="SSF53335">
    <property type="entry name" value="S-adenosyl-L-methionine-dependent methyltransferases"/>
    <property type="match status" value="1"/>
</dbReference>
<proteinExistence type="predicted"/>
<dbReference type="InterPro" id="IPR019410">
    <property type="entry name" value="Methyltransf_16"/>
</dbReference>
<gene>
    <name evidence="2" type="ORF">EB812_03240</name>
</gene>
<dbReference type="Proteomes" id="UP000292919">
    <property type="component" value="Unassembled WGS sequence"/>
</dbReference>
<name>A0A6H3FDM7_9BACT</name>
<feature type="domain" description="Methyltransferase" evidence="1">
    <location>
        <begin position="99"/>
        <end position="191"/>
    </location>
</feature>
<accession>A0A6H3FDM7</accession>
<keyword evidence="2" id="KW-0489">Methyltransferase</keyword>
<sequence>MRYGATVKMLSKTSAPLPVAEADSGLAAYCPQISVRAAGRLWRLERAADLEALWEAMTADADDFADERLPYWTELWPASVALADWLALRREEIVGRPCLDLGCGLGLTAMVGQGLGARVTAVDYEEEALRFARKNAATNGVPQPFWTVMDWRRPAVAAGCMARVWGGDIMYEKRFVAPVLHFLDRALAPDGAAWVAEPGRTVYEAFLCALHNGGWQGRQVFSRVVEPIYAQPVPVTVRVWEIRRTPA</sequence>
<dbReference type="PANTHER" id="PTHR14614:SF132">
    <property type="entry name" value="PROTEIN-LYSINE METHYLTRANSFERASE C42C1.13"/>
    <property type="match status" value="1"/>
</dbReference>
<evidence type="ECO:0000259" key="1">
    <source>
        <dbReference type="Pfam" id="PF13649"/>
    </source>
</evidence>
<keyword evidence="2" id="KW-0808">Transferase</keyword>
<dbReference type="GO" id="GO:0008168">
    <property type="term" value="F:methyltransferase activity"/>
    <property type="evidence" value="ECO:0007669"/>
    <property type="project" value="UniProtKB-KW"/>
</dbReference>
<dbReference type="GO" id="GO:0032259">
    <property type="term" value="P:methylation"/>
    <property type="evidence" value="ECO:0007669"/>
    <property type="project" value="UniProtKB-KW"/>
</dbReference>
<evidence type="ECO:0000313" key="3">
    <source>
        <dbReference type="Proteomes" id="UP000292919"/>
    </source>
</evidence>
<dbReference type="EMBL" id="SIXC01000003">
    <property type="protein sequence ID" value="TBH81119.1"/>
    <property type="molecule type" value="Genomic_DNA"/>
</dbReference>